<keyword evidence="1" id="KW-1133">Transmembrane helix</keyword>
<feature type="transmembrane region" description="Helical" evidence="1">
    <location>
        <begin position="39"/>
        <end position="64"/>
    </location>
</feature>
<dbReference type="Proteomes" id="UP001359559">
    <property type="component" value="Unassembled WGS sequence"/>
</dbReference>
<protein>
    <submittedName>
        <fullName evidence="2">Uncharacterized protein</fullName>
    </submittedName>
</protein>
<name>A0AAN9FA04_CLITE</name>
<keyword evidence="3" id="KW-1185">Reference proteome</keyword>
<evidence type="ECO:0000313" key="3">
    <source>
        <dbReference type="Proteomes" id="UP001359559"/>
    </source>
</evidence>
<gene>
    <name evidence="2" type="ORF">RJT34_29470</name>
</gene>
<evidence type="ECO:0000313" key="2">
    <source>
        <dbReference type="EMBL" id="KAK7272697.1"/>
    </source>
</evidence>
<dbReference type="EMBL" id="JAYKXN010000007">
    <property type="protein sequence ID" value="KAK7272697.1"/>
    <property type="molecule type" value="Genomic_DNA"/>
</dbReference>
<keyword evidence="1" id="KW-0812">Transmembrane</keyword>
<evidence type="ECO:0000256" key="1">
    <source>
        <dbReference type="SAM" id="Phobius"/>
    </source>
</evidence>
<reference evidence="2 3" key="1">
    <citation type="submission" date="2024-01" db="EMBL/GenBank/DDBJ databases">
        <title>The genomes of 5 underutilized Papilionoideae crops provide insights into root nodulation and disease resistance.</title>
        <authorList>
            <person name="Yuan L."/>
        </authorList>
    </citation>
    <scope>NUCLEOTIDE SEQUENCE [LARGE SCALE GENOMIC DNA]</scope>
    <source>
        <strain evidence="2">LY-2023</strain>
        <tissue evidence="2">Leaf</tissue>
    </source>
</reference>
<dbReference type="AlphaFoldDB" id="A0AAN9FA04"/>
<sequence>MDRVHVNRSMENAMRSGRSLFTSKLNFQKLGRERECLSVFFFFFFFIFLLHFLSLYNLCTFFLFPSLKLRLLAETRLDPTRSQFRSLFEEELRNPRVDCRIANLSWFSE</sequence>
<organism evidence="2 3">
    <name type="scientific">Clitoria ternatea</name>
    <name type="common">Butterfly pea</name>
    <dbReference type="NCBI Taxonomy" id="43366"/>
    <lineage>
        <taxon>Eukaryota</taxon>
        <taxon>Viridiplantae</taxon>
        <taxon>Streptophyta</taxon>
        <taxon>Embryophyta</taxon>
        <taxon>Tracheophyta</taxon>
        <taxon>Spermatophyta</taxon>
        <taxon>Magnoliopsida</taxon>
        <taxon>eudicotyledons</taxon>
        <taxon>Gunneridae</taxon>
        <taxon>Pentapetalae</taxon>
        <taxon>rosids</taxon>
        <taxon>fabids</taxon>
        <taxon>Fabales</taxon>
        <taxon>Fabaceae</taxon>
        <taxon>Papilionoideae</taxon>
        <taxon>50 kb inversion clade</taxon>
        <taxon>NPAAA clade</taxon>
        <taxon>indigoferoid/millettioid clade</taxon>
        <taxon>Phaseoleae</taxon>
        <taxon>Clitoria</taxon>
    </lineage>
</organism>
<comment type="caution">
    <text evidence="2">The sequence shown here is derived from an EMBL/GenBank/DDBJ whole genome shotgun (WGS) entry which is preliminary data.</text>
</comment>
<proteinExistence type="predicted"/>
<keyword evidence="1" id="KW-0472">Membrane</keyword>
<accession>A0AAN9FA04</accession>